<dbReference type="InterPro" id="IPR025159">
    <property type="entry name" value="AbiEi_N"/>
</dbReference>
<name>A0A0L6CKZ4_9MICO</name>
<dbReference type="Proteomes" id="UP000037397">
    <property type="component" value="Unassembled WGS sequence"/>
</dbReference>
<evidence type="ECO:0000313" key="2">
    <source>
        <dbReference type="EMBL" id="KNX38198.1"/>
    </source>
</evidence>
<keyword evidence="3" id="KW-1185">Reference proteome</keyword>
<accession>A0A0L6CKZ4</accession>
<protein>
    <recommendedName>
        <fullName evidence="1">AbiEi antitoxin N-terminal domain-containing protein</fullName>
    </recommendedName>
</protein>
<evidence type="ECO:0000259" key="1">
    <source>
        <dbReference type="Pfam" id="PF13338"/>
    </source>
</evidence>
<proteinExistence type="predicted"/>
<dbReference type="STRING" id="1631356.VV01_15280"/>
<evidence type="ECO:0000313" key="3">
    <source>
        <dbReference type="Proteomes" id="UP000037397"/>
    </source>
</evidence>
<feature type="domain" description="AbiEi antitoxin N-terminal" evidence="1">
    <location>
        <begin position="6"/>
        <end position="49"/>
    </location>
</feature>
<comment type="caution">
    <text evidence="2">The sequence shown here is derived from an EMBL/GenBank/DDBJ whole genome shotgun (WGS) entry which is preliminary data.</text>
</comment>
<sequence length="304" mass="33141">MTSADLDRLAESRAGLFRRQEAEQLGVSAFELRRLVQARHVRQVIRGVYSTCPEPGLPSARLVELSQAMLVSNVHAAAAGRSALALHGIDLFGVSYERAQGVWTNKSATRSTPSVIIRRPYVMPQVSDVEGWAVEDVAWAVVDVARDAGVVAGVVSADHALRVGSVTRDDLERVITVLHGCSRLGRASRMLELMDARSESVGETRLRLLLRGLGIDVETQFEIAMDGRSGACADFRVVGTRVLIEFDGEVKYQGDDGAKVLVAEKHREDGLRRAGWTVVRVVWADLQRPKVIQARIQAALALAA</sequence>
<dbReference type="Gene3D" id="3.40.960.10">
    <property type="entry name" value="VSR Endonuclease"/>
    <property type="match status" value="1"/>
</dbReference>
<dbReference type="EMBL" id="LAIR01000002">
    <property type="protein sequence ID" value="KNX38198.1"/>
    <property type="molecule type" value="Genomic_DNA"/>
</dbReference>
<organism evidence="2 3">
    <name type="scientific">Luteipulveratus halotolerans</name>
    <dbReference type="NCBI Taxonomy" id="1631356"/>
    <lineage>
        <taxon>Bacteria</taxon>
        <taxon>Bacillati</taxon>
        <taxon>Actinomycetota</taxon>
        <taxon>Actinomycetes</taxon>
        <taxon>Micrococcales</taxon>
        <taxon>Dermacoccaceae</taxon>
        <taxon>Luteipulveratus</taxon>
    </lineage>
</organism>
<reference evidence="3" key="1">
    <citation type="submission" date="2015-03" db="EMBL/GenBank/DDBJ databases">
        <title>Luteipulveratus halotolerans sp. nov., a novel actinobacterium (Dermacoccaceae) from Sarawak, Malaysia.</title>
        <authorList>
            <person name="Juboi H."/>
            <person name="Basik A."/>
            <person name="Shamsul S.S."/>
            <person name="Arnold P."/>
            <person name="Schmitt E.K."/>
            <person name="Sanglier J.-J."/>
            <person name="Yeo T."/>
        </authorList>
    </citation>
    <scope>NUCLEOTIDE SEQUENCE [LARGE SCALE GENOMIC DNA]</scope>
    <source>
        <strain evidence="3">C296001</strain>
    </source>
</reference>
<dbReference type="AlphaFoldDB" id="A0A0L6CKZ4"/>
<dbReference type="Pfam" id="PF13338">
    <property type="entry name" value="AbiEi_4"/>
    <property type="match status" value="1"/>
</dbReference>
<gene>
    <name evidence="2" type="ORF">VV01_15280</name>
</gene>